<dbReference type="PANTHER" id="PTHR47505:SF1">
    <property type="entry name" value="DNA UTILIZATION PROTEIN YHGH"/>
    <property type="match status" value="1"/>
</dbReference>
<dbReference type="RefSeq" id="WP_204655163.1">
    <property type="nucleotide sequence ID" value="NZ_JAFBFD010000064.1"/>
</dbReference>
<dbReference type="EMBL" id="JBHSGS010000058">
    <property type="protein sequence ID" value="MFC4720177.1"/>
    <property type="molecule type" value="Genomic_DNA"/>
</dbReference>
<dbReference type="InterPro" id="IPR000836">
    <property type="entry name" value="PRTase_dom"/>
</dbReference>
<dbReference type="Gene3D" id="3.40.50.2020">
    <property type="match status" value="1"/>
</dbReference>
<dbReference type="PANTHER" id="PTHR47505">
    <property type="entry name" value="DNA UTILIZATION PROTEIN YHGH"/>
    <property type="match status" value="1"/>
</dbReference>
<dbReference type="CDD" id="cd06223">
    <property type="entry name" value="PRTases_typeI"/>
    <property type="match status" value="1"/>
</dbReference>
<accession>A0ABV9MW52</accession>
<dbReference type="InterPro" id="IPR029057">
    <property type="entry name" value="PRTase-like"/>
</dbReference>
<evidence type="ECO:0000259" key="2">
    <source>
        <dbReference type="Pfam" id="PF00156"/>
    </source>
</evidence>
<dbReference type="Pfam" id="PF00156">
    <property type="entry name" value="Pribosyltran"/>
    <property type="match status" value="1"/>
</dbReference>
<name>A0ABV9MW52_9ENTE</name>
<sequence length="225" mass="26347">MKCLWCQNQVTRNLLMQEILFPWLITESLCSTCRNLFEKTPADVCPHCCKVGQATICEECLVWQEKYPDLTINHHSFFLYNEAFSQWIYQYKFLGDYRLRQTFRLELKKYFKHKPDVIICPIPLSVERYAERGFNQTQAMLEAANITYTSLLKKKSDTLPQAQKNRQQRLSTTQPFEATQACLEIKAKKIILFDDVYTTGRTLLHAMDVLNAYHPSQISTVSLAR</sequence>
<protein>
    <submittedName>
        <fullName evidence="3">ComF family protein</fullName>
    </submittedName>
</protein>
<reference evidence="4" key="1">
    <citation type="journal article" date="2019" name="Int. J. Syst. Evol. Microbiol.">
        <title>The Global Catalogue of Microorganisms (GCM) 10K type strain sequencing project: providing services to taxonomists for standard genome sequencing and annotation.</title>
        <authorList>
            <consortium name="The Broad Institute Genomics Platform"/>
            <consortium name="The Broad Institute Genome Sequencing Center for Infectious Disease"/>
            <person name="Wu L."/>
            <person name="Ma J."/>
        </authorList>
    </citation>
    <scope>NUCLEOTIDE SEQUENCE [LARGE SCALE GENOMIC DNA]</scope>
    <source>
        <strain evidence="4">CGMCC 1.19032</strain>
    </source>
</reference>
<evidence type="ECO:0000313" key="3">
    <source>
        <dbReference type="EMBL" id="MFC4720177.1"/>
    </source>
</evidence>
<dbReference type="Proteomes" id="UP001595969">
    <property type="component" value="Unassembled WGS sequence"/>
</dbReference>
<dbReference type="InterPro" id="IPR051910">
    <property type="entry name" value="ComF/GntX_DNA_util-trans"/>
</dbReference>
<proteinExistence type="inferred from homology"/>
<gene>
    <name evidence="3" type="ORF">ACFO5I_10615</name>
</gene>
<evidence type="ECO:0000256" key="1">
    <source>
        <dbReference type="ARBA" id="ARBA00008007"/>
    </source>
</evidence>
<dbReference type="SUPFAM" id="SSF53271">
    <property type="entry name" value="PRTase-like"/>
    <property type="match status" value="1"/>
</dbReference>
<organism evidence="3 4">
    <name type="scientific">Enterococcus lemanii</name>
    <dbReference type="NCBI Taxonomy" id="1159752"/>
    <lineage>
        <taxon>Bacteria</taxon>
        <taxon>Bacillati</taxon>
        <taxon>Bacillota</taxon>
        <taxon>Bacilli</taxon>
        <taxon>Lactobacillales</taxon>
        <taxon>Enterococcaceae</taxon>
        <taxon>Enterococcus</taxon>
    </lineage>
</organism>
<comment type="caution">
    <text evidence="3">The sequence shown here is derived from an EMBL/GenBank/DDBJ whole genome shotgun (WGS) entry which is preliminary data.</text>
</comment>
<feature type="domain" description="Phosphoribosyltransferase" evidence="2">
    <location>
        <begin position="111"/>
        <end position="224"/>
    </location>
</feature>
<evidence type="ECO:0000313" key="4">
    <source>
        <dbReference type="Proteomes" id="UP001595969"/>
    </source>
</evidence>
<keyword evidence="4" id="KW-1185">Reference proteome</keyword>
<comment type="similarity">
    <text evidence="1">Belongs to the ComF/GntX family.</text>
</comment>